<feature type="domain" description="ABC transmembrane type-1" evidence="10">
    <location>
        <begin position="19"/>
        <end position="221"/>
    </location>
</feature>
<dbReference type="Proteomes" id="UP000050580">
    <property type="component" value="Unassembled WGS sequence"/>
</dbReference>
<keyword evidence="4" id="KW-1003">Cell membrane</keyword>
<protein>
    <submittedName>
        <fullName evidence="11">Amino acid ABC transporter permease</fullName>
    </submittedName>
</protein>
<dbReference type="Gene3D" id="1.10.3720.10">
    <property type="entry name" value="MetI-like"/>
    <property type="match status" value="1"/>
</dbReference>
<dbReference type="PANTHER" id="PTHR30614:SF10">
    <property type="entry name" value="ARGININE ABC TRANSPORTER PERMEASE PROTEIN ARTM"/>
    <property type="match status" value="1"/>
</dbReference>
<evidence type="ECO:0000313" key="12">
    <source>
        <dbReference type="Proteomes" id="UP000050580"/>
    </source>
</evidence>
<evidence type="ECO:0000256" key="8">
    <source>
        <dbReference type="ARBA" id="ARBA00023136"/>
    </source>
</evidence>
<evidence type="ECO:0000313" key="11">
    <source>
        <dbReference type="EMBL" id="KKW68953.1"/>
    </source>
</evidence>
<evidence type="ECO:0000259" key="10">
    <source>
        <dbReference type="PROSITE" id="PS50928"/>
    </source>
</evidence>
<evidence type="ECO:0000256" key="5">
    <source>
        <dbReference type="ARBA" id="ARBA00022519"/>
    </source>
</evidence>
<dbReference type="PROSITE" id="PS50928">
    <property type="entry name" value="ABC_TM1"/>
    <property type="match status" value="1"/>
</dbReference>
<keyword evidence="6 9" id="KW-0812">Transmembrane</keyword>
<name>A0A0U1Q2H0_9BURK</name>
<evidence type="ECO:0000256" key="6">
    <source>
        <dbReference type="ARBA" id="ARBA00022692"/>
    </source>
</evidence>
<feature type="transmembrane region" description="Helical" evidence="9">
    <location>
        <begin position="94"/>
        <end position="117"/>
    </location>
</feature>
<evidence type="ECO:0000256" key="3">
    <source>
        <dbReference type="ARBA" id="ARBA00022448"/>
    </source>
</evidence>
<dbReference type="InterPro" id="IPR010065">
    <property type="entry name" value="AA_ABC_transptr_permease_3TM"/>
</dbReference>
<evidence type="ECO:0000256" key="2">
    <source>
        <dbReference type="ARBA" id="ARBA00010072"/>
    </source>
</evidence>
<dbReference type="NCBIfam" id="TIGR01726">
    <property type="entry name" value="HEQRo_perm_3TM"/>
    <property type="match status" value="1"/>
</dbReference>
<keyword evidence="7 9" id="KW-1133">Transmembrane helix</keyword>
<evidence type="ECO:0000256" key="1">
    <source>
        <dbReference type="ARBA" id="ARBA00004429"/>
    </source>
</evidence>
<dbReference type="InterPro" id="IPR035906">
    <property type="entry name" value="MetI-like_sf"/>
</dbReference>
<gene>
    <name evidence="11" type="ORF">AAV94_02320</name>
</gene>
<dbReference type="Pfam" id="PF00528">
    <property type="entry name" value="BPD_transp_1"/>
    <property type="match status" value="1"/>
</dbReference>
<feature type="transmembrane region" description="Helical" evidence="9">
    <location>
        <begin position="203"/>
        <end position="221"/>
    </location>
</feature>
<dbReference type="RefSeq" id="WP_046740721.1">
    <property type="nucleotide sequence ID" value="NZ_LBNQ01000011.1"/>
</dbReference>
<accession>A0A0U1Q2H0</accession>
<dbReference type="PATRIC" id="fig|1610491.3.peg.485"/>
<proteinExistence type="inferred from homology"/>
<dbReference type="STRING" id="1610491.AAV94_02320"/>
<dbReference type="EMBL" id="LBNQ01000011">
    <property type="protein sequence ID" value="KKW68953.1"/>
    <property type="molecule type" value="Genomic_DNA"/>
</dbReference>
<evidence type="ECO:0000256" key="9">
    <source>
        <dbReference type="RuleBase" id="RU363032"/>
    </source>
</evidence>
<dbReference type="GO" id="GO:0006865">
    <property type="term" value="P:amino acid transport"/>
    <property type="evidence" value="ECO:0007669"/>
    <property type="project" value="TreeGrafter"/>
</dbReference>
<feature type="transmembrane region" description="Helical" evidence="9">
    <location>
        <begin position="20"/>
        <end position="46"/>
    </location>
</feature>
<dbReference type="OrthoDB" id="7026155at2"/>
<sequence length="237" mass="26785">MNWAVLFEPDNLAMYLRGLWGTFSMLMGLLAAGGVAGVVFALMLTSRSWLLRKLASMFTYFVRGTPLLIQIYLIYFGIAQLAWVQALWDDIWPLMWFKSALFCAMLAFSMNHAGYLAEILAGAIRDTGKGEIEAAYAMGMGRWQVMRRVILPGALRRALPAYSNEVMQMMHGTSLAFTVPGLMELTSAARKINSDYYLTFEAFLFAALLYLVITFALMGLFRLAERRYTRYLDPRAA</sequence>
<comment type="subcellular location">
    <subcellularLocation>
        <location evidence="1">Cell inner membrane</location>
        <topology evidence="1">Multi-pass membrane protein</topology>
    </subcellularLocation>
    <subcellularLocation>
        <location evidence="9">Cell membrane</location>
        <topology evidence="9">Multi-pass membrane protein</topology>
    </subcellularLocation>
</comment>
<evidence type="ECO:0000256" key="7">
    <source>
        <dbReference type="ARBA" id="ARBA00022989"/>
    </source>
</evidence>
<reference evidence="11 12" key="1">
    <citation type="submission" date="2015-05" db="EMBL/GenBank/DDBJ databases">
        <title>Draft genome sequence of Lampropedia sp. CT6, isolated from the microbial mat of a hot water spring, located at Manikaran, India.</title>
        <authorList>
            <person name="Tripathi C."/>
            <person name="Rani P."/>
            <person name="Mahato N.K."/>
            <person name="Lal R."/>
        </authorList>
    </citation>
    <scope>NUCLEOTIDE SEQUENCE [LARGE SCALE GENOMIC DNA]</scope>
    <source>
        <strain evidence="11 12">CT6</strain>
    </source>
</reference>
<keyword evidence="12" id="KW-1185">Reference proteome</keyword>
<dbReference type="AlphaFoldDB" id="A0A0U1Q2H0"/>
<feature type="transmembrane region" description="Helical" evidence="9">
    <location>
        <begin position="67"/>
        <end position="88"/>
    </location>
</feature>
<keyword evidence="5" id="KW-0997">Cell inner membrane</keyword>
<keyword evidence="3 9" id="KW-0813">Transport</keyword>
<dbReference type="InterPro" id="IPR043429">
    <property type="entry name" value="ArtM/GltK/GlnP/TcyL/YhdX-like"/>
</dbReference>
<evidence type="ECO:0000256" key="4">
    <source>
        <dbReference type="ARBA" id="ARBA00022475"/>
    </source>
</evidence>
<comment type="caution">
    <text evidence="11">The sequence shown here is derived from an EMBL/GenBank/DDBJ whole genome shotgun (WGS) entry which is preliminary data.</text>
</comment>
<keyword evidence="8 9" id="KW-0472">Membrane</keyword>
<dbReference type="GO" id="GO:0022857">
    <property type="term" value="F:transmembrane transporter activity"/>
    <property type="evidence" value="ECO:0007669"/>
    <property type="project" value="InterPro"/>
</dbReference>
<dbReference type="SUPFAM" id="SSF161098">
    <property type="entry name" value="MetI-like"/>
    <property type="match status" value="1"/>
</dbReference>
<comment type="similarity">
    <text evidence="2">Belongs to the binding-protein-dependent transport system permease family. HisMQ subfamily.</text>
</comment>
<dbReference type="CDD" id="cd06261">
    <property type="entry name" value="TM_PBP2"/>
    <property type="match status" value="1"/>
</dbReference>
<dbReference type="PANTHER" id="PTHR30614">
    <property type="entry name" value="MEMBRANE COMPONENT OF AMINO ACID ABC TRANSPORTER"/>
    <property type="match status" value="1"/>
</dbReference>
<organism evidence="11 12">
    <name type="scientific">Lampropedia cohaerens</name>
    <dbReference type="NCBI Taxonomy" id="1610491"/>
    <lineage>
        <taxon>Bacteria</taxon>
        <taxon>Pseudomonadati</taxon>
        <taxon>Pseudomonadota</taxon>
        <taxon>Betaproteobacteria</taxon>
        <taxon>Burkholderiales</taxon>
        <taxon>Comamonadaceae</taxon>
        <taxon>Lampropedia</taxon>
    </lineage>
</organism>
<dbReference type="InterPro" id="IPR000515">
    <property type="entry name" value="MetI-like"/>
</dbReference>
<dbReference type="GO" id="GO:0043190">
    <property type="term" value="C:ATP-binding cassette (ABC) transporter complex"/>
    <property type="evidence" value="ECO:0007669"/>
    <property type="project" value="InterPro"/>
</dbReference>